<evidence type="ECO:0000256" key="8">
    <source>
        <dbReference type="RuleBase" id="RU361277"/>
    </source>
</evidence>
<dbReference type="GeneID" id="38130390"/>
<keyword evidence="7" id="KW-0520">NAD</keyword>
<dbReference type="InterPro" id="IPR036291">
    <property type="entry name" value="NAD(P)-bd_dom_sf"/>
</dbReference>
<dbReference type="UniPathway" id="UPA00146">
    <property type="reaction ID" value="UER00577"/>
</dbReference>
<comment type="pathway">
    <text evidence="2">Carbohydrate degradation.</text>
</comment>
<evidence type="ECO:0000256" key="2">
    <source>
        <dbReference type="ARBA" id="ARBA00004921"/>
    </source>
</evidence>
<evidence type="ECO:0000256" key="3">
    <source>
        <dbReference type="ARBA" id="ARBA00008072"/>
    </source>
</evidence>
<dbReference type="GO" id="GO:0008270">
    <property type="term" value="F:zinc ion binding"/>
    <property type="evidence" value="ECO:0007669"/>
    <property type="project" value="InterPro"/>
</dbReference>
<dbReference type="RefSeq" id="XP_026616722.1">
    <property type="nucleotide sequence ID" value="XM_026762035.1"/>
</dbReference>
<dbReference type="CDD" id="cd05285">
    <property type="entry name" value="sorbitol_DH"/>
    <property type="match status" value="1"/>
</dbReference>
<comment type="cofactor">
    <cofactor evidence="1 8">
        <name>Zn(2+)</name>
        <dbReference type="ChEBI" id="CHEBI:29105"/>
    </cofactor>
</comment>
<dbReference type="OrthoDB" id="5363962at2759"/>
<dbReference type="InterPro" id="IPR013149">
    <property type="entry name" value="ADH-like_C"/>
</dbReference>
<accession>A0A397HPC5</accession>
<feature type="domain" description="Enoyl reductase (ER)" evidence="9">
    <location>
        <begin position="11"/>
        <end position="272"/>
    </location>
</feature>
<evidence type="ECO:0000256" key="6">
    <source>
        <dbReference type="ARBA" id="ARBA00023002"/>
    </source>
</evidence>
<dbReference type="PANTHER" id="PTHR43161:SF25">
    <property type="entry name" value="ALCOHOL DEHYDROGENASE, PUTATIVE (AFU_ORTHOLOGUE AFUA_1G14390)-RELATED"/>
    <property type="match status" value="1"/>
</dbReference>
<dbReference type="AlphaFoldDB" id="A0A397HPC5"/>
<dbReference type="GO" id="GO:0019569">
    <property type="term" value="P:L-arabinose catabolic process to D-xylulose 5-phosphate"/>
    <property type="evidence" value="ECO:0007669"/>
    <property type="project" value="UniProtKB-UniPathway"/>
</dbReference>
<dbReference type="EMBL" id="NKHU02000038">
    <property type="protein sequence ID" value="RHZ62310.1"/>
    <property type="molecule type" value="Genomic_DNA"/>
</dbReference>
<name>A0A397HPC5_ASPTH</name>
<dbReference type="Gene3D" id="3.40.50.720">
    <property type="entry name" value="NAD(P)-binding Rossmann-like Domain"/>
    <property type="match status" value="1"/>
</dbReference>
<evidence type="ECO:0000256" key="1">
    <source>
        <dbReference type="ARBA" id="ARBA00001947"/>
    </source>
</evidence>
<dbReference type="SUPFAM" id="SSF51735">
    <property type="entry name" value="NAD(P)-binding Rossmann-fold domains"/>
    <property type="match status" value="1"/>
</dbReference>
<dbReference type="InterPro" id="IPR011032">
    <property type="entry name" value="GroES-like_sf"/>
</dbReference>
<dbReference type="PROSITE" id="PS00059">
    <property type="entry name" value="ADH_ZINC"/>
    <property type="match status" value="1"/>
</dbReference>
<keyword evidence="6" id="KW-0560">Oxidoreductase</keyword>
<dbReference type="InterPro" id="IPR013154">
    <property type="entry name" value="ADH-like_N"/>
</dbReference>
<evidence type="ECO:0000256" key="7">
    <source>
        <dbReference type="ARBA" id="ARBA00023027"/>
    </source>
</evidence>
<sequence>MTTTTALVLHGAKDLRLESRPISPPTGSEVQVAIRATGLCGSDLHYYNHGRNGDFVVREPMCLGHESSGTVTALGPDVTTLQVGDRVALEVGLPCRTCTLCRAGRYNICPDMKFRSSAKLFPHLDGTLMELTNHPADLCHKLPDTVSYAGGALVEPLAVCLHAIRRSHPPTEADVHRATALGDQSAALIFGAGAIGLLLAAALATSQPFTSIVVADIDPARLEIAASLNLRLKTHLLPRGGDKAHPAPAPDAPSAEHIAHAMQNAQRTAAALKEARGLAAGFVRVYECTGVPACVQAGIYAAAPGAVLVQIGMGNPIQTLPVGAAALREVDIIGTFRYDGHAYPAAIELMASGKFDHVEKQVVTHRVRLEDGSRAFALAGKGVDEAGRPVVKVVIES</sequence>
<dbReference type="GO" id="GO:0003939">
    <property type="term" value="F:L-iditol 2-dehydrogenase (NAD+) activity"/>
    <property type="evidence" value="ECO:0007669"/>
    <property type="project" value="TreeGrafter"/>
</dbReference>
<proteinExistence type="inferred from homology"/>
<evidence type="ECO:0000256" key="4">
    <source>
        <dbReference type="ARBA" id="ARBA00022723"/>
    </source>
</evidence>
<keyword evidence="4 8" id="KW-0479">Metal-binding</keyword>
<dbReference type="SUPFAM" id="SSF50129">
    <property type="entry name" value="GroES-like"/>
    <property type="match status" value="1"/>
</dbReference>
<reference evidence="10" key="1">
    <citation type="submission" date="2018-08" db="EMBL/GenBank/DDBJ databases">
        <title>Draft genome sequence of azole-resistant Aspergillus thermomutatus (Neosartorya pseudofischeri) strain HMR AF 39, isolated from a human nasal aspirate.</title>
        <authorList>
            <person name="Parent-Michaud M."/>
            <person name="Dufresne P.J."/>
            <person name="Fournier E."/>
            <person name="Martineau C."/>
            <person name="Moreira S."/>
            <person name="Perkins V."/>
            <person name="De Repentigny L."/>
            <person name="Dufresne S.F."/>
        </authorList>
    </citation>
    <scope>NUCLEOTIDE SEQUENCE [LARGE SCALE GENOMIC DNA]</scope>
    <source>
        <strain evidence="10">HMR AF 39</strain>
    </source>
</reference>
<dbReference type="Gene3D" id="3.90.180.10">
    <property type="entry name" value="Medium-chain alcohol dehydrogenases, catalytic domain"/>
    <property type="match status" value="1"/>
</dbReference>
<evidence type="ECO:0000256" key="5">
    <source>
        <dbReference type="ARBA" id="ARBA00022833"/>
    </source>
</evidence>
<dbReference type="Pfam" id="PF08240">
    <property type="entry name" value="ADH_N"/>
    <property type="match status" value="1"/>
</dbReference>
<keyword evidence="11" id="KW-1185">Reference proteome</keyword>
<dbReference type="Proteomes" id="UP000215305">
    <property type="component" value="Unassembled WGS sequence"/>
</dbReference>
<comment type="caution">
    <text evidence="10">The sequence shown here is derived from an EMBL/GenBank/DDBJ whole genome shotgun (WGS) entry which is preliminary data.</text>
</comment>
<gene>
    <name evidence="10" type="ORF">CDV56_108416</name>
</gene>
<dbReference type="GO" id="GO:0006062">
    <property type="term" value="P:sorbitol catabolic process"/>
    <property type="evidence" value="ECO:0007669"/>
    <property type="project" value="TreeGrafter"/>
</dbReference>
<dbReference type="InterPro" id="IPR002328">
    <property type="entry name" value="ADH_Zn_CS"/>
</dbReference>
<evidence type="ECO:0000313" key="11">
    <source>
        <dbReference type="Proteomes" id="UP000215305"/>
    </source>
</evidence>
<keyword evidence="5 8" id="KW-0862">Zinc</keyword>
<organism evidence="10 11">
    <name type="scientific">Aspergillus thermomutatus</name>
    <name type="common">Neosartorya pseudofischeri</name>
    <dbReference type="NCBI Taxonomy" id="41047"/>
    <lineage>
        <taxon>Eukaryota</taxon>
        <taxon>Fungi</taxon>
        <taxon>Dikarya</taxon>
        <taxon>Ascomycota</taxon>
        <taxon>Pezizomycotina</taxon>
        <taxon>Eurotiomycetes</taxon>
        <taxon>Eurotiomycetidae</taxon>
        <taxon>Eurotiales</taxon>
        <taxon>Aspergillaceae</taxon>
        <taxon>Aspergillus</taxon>
        <taxon>Aspergillus subgen. Fumigati</taxon>
    </lineage>
</organism>
<dbReference type="SMART" id="SM00829">
    <property type="entry name" value="PKS_ER"/>
    <property type="match status" value="1"/>
</dbReference>
<dbReference type="InterPro" id="IPR020843">
    <property type="entry name" value="ER"/>
</dbReference>
<dbReference type="VEuPathDB" id="FungiDB:CDV56_108416"/>
<protein>
    <recommendedName>
        <fullName evidence="9">Enoyl reductase (ER) domain-containing protein</fullName>
    </recommendedName>
</protein>
<evidence type="ECO:0000313" key="10">
    <source>
        <dbReference type="EMBL" id="RHZ62310.1"/>
    </source>
</evidence>
<dbReference type="STRING" id="41047.A0A397HPC5"/>
<dbReference type="Pfam" id="PF00107">
    <property type="entry name" value="ADH_zinc_N"/>
    <property type="match status" value="1"/>
</dbReference>
<dbReference type="InterPro" id="IPR045306">
    <property type="entry name" value="SDH-like"/>
</dbReference>
<evidence type="ECO:0000259" key="9">
    <source>
        <dbReference type="SMART" id="SM00829"/>
    </source>
</evidence>
<comment type="similarity">
    <text evidence="3 8">Belongs to the zinc-containing alcohol dehydrogenase family.</text>
</comment>
<dbReference type="PANTHER" id="PTHR43161">
    <property type="entry name" value="SORBITOL DEHYDROGENASE"/>
    <property type="match status" value="1"/>
</dbReference>